<dbReference type="SMART" id="SM00905">
    <property type="entry name" value="FolB"/>
    <property type="match status" value="1"/>
</dbReference>
<dbReference type="RefSeq" id="WP_386718472.1">
    <property type="nucleotide sequence ID" value="NZ_JBHRSZ010000002.1"/>
</dbReference>
<comment type="pathway">
    <text evidence="2 6">Cofactor biosynthesis; tetrahydrofolate biosynthesis; 2-amino-4-hydroxy-6-hydroxymethyl-7,8-dihydropteridine diphosphate from 7,8-dihydroneopterin triphosphate: step 3/4.</text>
</comment>
<protein>
    <recommendedName>
        <fullName evidence="6">7,8-dihydroneopterin aldolase</fullName>
        <ecNumber evidence="6">4.1.2.25</ecNumber>
    </recommendedName>
</protein>
<dbReference type="InterPro" id="IPR006156">
    <property type="entry name" value="Dihydroneopterin_aldolase"/>
</dbReference>
<evidence type="ECO:0000313" key="9">
    <source>
        <dbReference type="Proteomes" id="UP001595476"/>
    </source>
</evidence>
<dbReference type="InterPro" id="IPR043133">
    <property type="entry name" value="GTP-CH-I_C/QueF"/>
</dbReference>
<dbReference type="SUPFAM" id="SSF55620">
    <property type="entry name" value="Tetrahydrobiopterin biosynthesis enzymes-like"/>
    <property type="match status" value="1"/>
</dbReference>
<organism evidence="8 9">
    <name type="scientific">Litoribrevibacter euphylliae</name>
    <dbReference type="NCBI Taxonomy" id="1834034"/>
    <lineage>
        <taxon>Bacteria</taxon>
        <taxon>Pseudomonadati</taxon>
        <taxon>Pseudomonadota</taxon>
        <taxon>Gammaproteobacteria</taxon>
        <taxon>Oceanospirillales</taxon>
        <taxon>Oceanospirillaceae</taxon>
        <taxon>Litoribrevibacter</taxon>
    </lineage>
</organism>
<keyword evidence="9" id="KW-1185">Reference proteome</keyword>
<evidence type="ECO:0000256" key="3">
    <source>
        <dbReference type="ARBA" id="ARBA00005708"/>
    </source>
</evidence>
<dbReference type="Proteomes" id="UP001595476">
    <property type="component" value="Unassembled WGS sequence"/>
</dbReference>
<dbReference type="NCBIfam" id="TIGR00526">
    <property type="entry name" value="folB_dom"/>
    <property type="match status" value="1"/>
</dbReference>
<comment type="caution">
    <text evidence="8">The sequence shown here is derived from an EMBL/GenBank/DDBJ whole genome shotgun (WGS) entry which is preliminary data.</text>
</comment>
<dbReference type="EMBL" id="JBHRSZ010000002">
    <property type="protein sequence ID" value="MFC3150871.1"/>
    <property type="molecule type" value="Genomic_DNA"/>
</dbReference>
<comment type="catalytic activity">
    <reaction evidence="1 6">
        <text>7,8-dihydroneopterin = 6-hydroxymethyl-7,8-dihydropterin + glycolaldehyde</text>
        <dbReference type="Rhea" id="RHEA:10540"/>
        <dbReference type="ChEBI" id="CHEBI:17001"/>
        <dbReference type="ChEBI" id="CHEBI:17071"/>
        <dbReference type="ChEBI" id="CHEBI:44841"/>
        <dbReference type="EC" id="4.1.2.25"/>
    </reaction>
</comment>
<feature type="domain" description="Dihydroneopterin aldolase/epimerase" evidence="7">
    <location>
        <begin position="4"/>
        <end position="114"/>
    </location>
</feature>
<reference evidence="9" key="1">
    <citation type="journal article" date="2019" name="Int. J. Syst. Evol. Microbiol.">
        <title>The Global Catalogue of Microorganisms (GCM) 10K type strain sequencing project: providing services to taxonomists for standard genome sequencing and annotation.</title>
        <authorList>
            <consortium name="The Broad Institute Genomics Platform"/>
            <consortium name="The Broad Institute Genome Sequencing Center for Infectious Disease"/>
            <person name="Wu L."/>
            <person name="Ma J."/>
        </authorList>
    </citation>
    <scope>NUCLEOTIDE SEQUENCE [LARGE SCALE GENOMIC DNA]</scope>
    <source>
        <strain evidence="9">KCTC 52438</strain>
    </source>
</reference>
<proteinExistence type="inferred from homology"/>
<evidence type="ECO:0000259" key="7">
    <source>
        <dbReference type="SMART" id="SM00905"/>
    </source>
</evidence>
<evidence type="ECO:0000256" key="4">
    <source>
        <dbReference type="ARBA" id="ARBA00022909"/>
    </source>
</evidence>
<dbReference type="EC" id="4.1.2.25" evidence="6"/>
<evidence type="ECO:0000313" key="8">
    <source>
        <dbReference type="EMBL" id="MFC3150871.1"/>
    </source>
</evidence>
<name>A0ABV7HDT2_9GAMM</name>
<dbReference type="PANTHER" id="PTHR42844">
    <property type="entry name" value="DIHYDRONEOPTERIN ALDOLASE 1-RELATED"/>
    <property type="match status" value="1"/>
</dbReference>
<evidence type="ECO:0000256" key="1">
    <source>
        <dbReference type="ARBA" id="ARBA00001353"/>
    </source>
</evidence>
<keyword evidence="5 6" id="KW-0456">Lyase</keyword>
<gene>
    <name evidence="8" type="primary">folB</name>
    <name evidence="8" type="ORF">ACFOEK_07515</name>
</gene>
<dbReference type="InterPro" id="IPR006157">
    <property type="entry name" value="FolB_dom"/>
</dbReference>
<dbReference type="PANTHER" id="PTHR42844:SF1">
    <property type="entry name" value="DIHYDRONEOPTERIN ALDOLASE 1-RELATED"/>
    <property type="match status" value="1"/>
</dbReference>
<evidence type="ECO:0000256" key="5">
    <source>
        <dbReference type="ARBA" id="ARBA00023239"/>
    </source>
</evidence>
<sequence>MDKTFIRDLKVHAVIGVYDFERKHAQPLSFDIEMTSDLTGAAQSDDLNQAINYAAVSQDVIDLTKSLKPLLIERLADAVATMILEKYQPQSVTIRISKPDAVPAAAAVGVEITRSNRSIIS</sequence>
<evidence type="ECO:0000256" key="6">
    <source>
        <dbReference type="RuleBase" id="RU362079"/>
    </source>
</evidence>
<dbReference type="Pfam" id="PF02152">
    <property type="entry name" value="FolB"/>
    <property type="match status" value="1"/>
</dbReference>
<dbReference type="Gene3D" id="3.30.1130.10">
    <property type="match status" value="1"/>
</dbReference>
<comment type="similarity">
    <text evidence="3 6">Belongs to the DHNA family.</text>
</comment>
<evidence type="ECO:0000256" key="2">
    <source>
        <dbReference type="ARBA" id="ARBA00005013"/>
    </source>
</evidence>
<comment type="function">
    <text evidence="6">Catalyzes the conversion of 7,8-dihydroneopterin to 6-hydroxymethyl-7,8-dihydropterin.</text>
</comment>
<accession>A0ABV7HDT2</accession>
<dbReference type="NCBIfam" id="TIGR00525">
    <property type="entry name" value="folB"/>
    <property type="match status" value="1"/>
</dbReference>
<dbReference type="GO" id="GO:0004150">
    <property type="term" value="F:dihydroneopterin aldolase activity"/>
    <property type="evidence" value="ECO:0007669"/>
    <property type="project" value="UniProtKB-EC"/>
</dbReference>
<keyword evidence="4 6" id="KW-0289">Folate biosynthesis</keyword>